<gene>
    <name evidence="2" type="ORF">Acr_00g0090220</name>
</gene>
<feature type="compositionally biased region" description="Low complexity" evidence="1">
    <location>
        <begin position="263"/>
        <end position="282"/>
    </location>
</feature>
<name>A0A7J0DZB1_9ERIC</name>
<keyword evidence="3" id="KW-1185">Reference proteome</keyword>
<dbReference type="AlphaFoldDB" id="A0A7J0DZB1"/>
<dbReference type="Proteomes" id="UP000585474">
    <property type="component" value="Unassembled WGS sequence"/>
</dbReference>
<proteinExistence type="predicted"/>
<comment type="caution">
    <text evidence="2">The sequence shown here is derived from an EMBL/GenBank/DDBJ whole genome shotgun (WGS) entry which is preliminary data.</text>
</comment>
<evidence type="ECO:0000313" key="2">
    <source>
        <dbReference type="EMBL" id="GFS44415.1"/>
    </source>
</evidence>
<reference evidence="3" key="1">
    <citation type="submission" date="2019-07" db="EMBL/GenBank/DDBJ databases">
        <title>De Novo Assembly of kiwifruit Actinidia rufa.</title>
        <authorList>
            <person name="Sugita-Konishi S."/>
            <person name="Sato K."/>
            <person name="Mori E."/>
            <person name="Abe Y."/>
            <person name="Kisaki G."/>
            <person name="Hamano K."/>
            <person name="Suezawa K."/>
            <person name="Otani M."/>
            <person name="Fukuda T."/>
            <person name="Manabe T."/>
            <person name="Gomi K."/>
            <person name="Tabuchi M."/>
            <person name="Akimitsu K."/>
            <person name="Kataoka I."/>
        </authorList>
    </citation>
    <scope>NUCLEOTIDE SEQUENCE [LARGE SCALE GENOMIC DNA]</scope>
    <source>
        <strain evidence="3">cv. Fuchu</strain>
    </source>
</reference>
<protein>
    <submittedName>
        <fullName evidence="2">Uncharacterized protein</fullName>
    </submittedName>
</protein>
<dbReference type="EMBL" id="BJWL01000438">
    <property type="protein sequence ID" value="GFS44415.1"/>
    <property type="molecule type" value="Genomic_DNA"/>
</dbReference>
<evidence type="ECO:0000256" key="1">
    <source>
        <dbReference type="SAM" id="MobiDB-lite"/>
    </source>
</evidence>
<feature type="region of interest" description="Disordered" evidence="1">
    <location>
        <begin position="252"/>
        <end position="303"/>
    </location>
</feature>
<evidence type="ECO:0000313" key="3">
    <source>
        <dbReference type="Proteomes" id="UP000585474"/>
    </source>
</evidence>
<feature type="compositionally biased region" description="Basic and acidic residues" evidence="1">
    <location>
        <begin position="292"/>
        <end position="303"/>
    </location>
</feature>
<accession>A0A7J0DZB1</accession>
<sequence length="387" mass="44079">MEVYPGDVGELIGEIAIWRVSRDLRCCGGENIAMCSFHVQIGFEGRLIKSSTISRPKVRRRPLRHRFTEEYPDNVTLEGSEISLDALMRRWDFIGWVSGDVLGSGSESESGQFYFKARLGKNILKGPPNNVKGWKRRFFFISGDDWEFHLTIPREEGAVRVLRSWGPLGASLIPHRGGEILPGLREDRKRALQNSNDLELENLLQIFRPPLSRGIFKQQRSSVEFIGTIREEMRRIFLHVFDLDLLRRSREKDRDPFLGPTPSSLSLSSSSRLGSQLDSGLSPELRSDGALSEEKAKGKKATEEVETRNDVVVKLEAQVAELEKSQNLSMGRIIAAFKESDDFMEAMMGSASSYFGDDFDFCKRQLAHHYPNLGVDLEDIWRRKRIK</sequence>
<organism evidence="2 3">
    <name type="scientific">Actinidia rufa</name>
    <dbReference type="NCBI Taxonomy" id="165716"/>
    <lineage>
        <taxon>Eukaryota</taxon>
        <taxon>Viridiplantae</taxon>
        <taxon>Streptophyta</taxon>
        <taxon>Embryophyta</taxon>
        <taxon>Tracheophyta</taxon>
        <taxon>Spermatophyta</taxon>
        <taxon>Magnoliopsida</taxon>
        <taxon>eudicotyledons</taxon>
        <taxon>Gunneridae</taxon>
        <taxon>Pentapetalae</taxon>
        <taxon>asterids</taxon>
        <taxon>Ericales</taxon>
        <taxon>Actinidiaceae</taxon>
        <taxon>Actinidia</taxon>
    </lineage>
</organism>